<dbReference type="EMBL" id="CAEZYY010000006">
    <property type="protein sequence ID" value="CAB4745662.1"/>
    <property type="molecule type" value="Genomic_DNA"/>
</dbReference>
<reference evidence="11" key="1">
    <citation type="submission" date="2020-05" db="EMBL/GenBank/DDBJ databases">
        <authorList>
            <person name="Chiriac C."/>
            <person name="Salcher M."/>
            <person name="Ghai R."/>
            <person name="Kavagutti S V."/>
        </authorList>
    </citation>
    <scope>NUCLEOTIDE SEQUENCE</scope>
</reference>
<evidence type="ECO:0000313" key="8">
    <source>
        <dbReference type="EMBL" id="CAB4708315.1"/>
    </source>
</evidence>
<proteinExistence type="inferred from homology"/>
<dbReference type="EMBL" id="CAFBQP010000112">
    <property type="protein sequence ID" value="CAB5067770.1"/>
    <property type="molecule type" value="Genomic_DNA"/>
</dbReference>
<keyword evidence="6" id="KW-0560">Oxidoreductase</keyword>
<dbReference type="InterPro" id="IPR050775">
    <property type="entry name" value="FAD-binding_Monooxygenases"/>
</dbReference>
<dbReference type="GO" id="GO:0004497">
    <property type="term" value="F:monooxygenase activity"/>
    <property type="evidence" value="ECO:0007669"/>
    <property type="project" value="UniProtKB-KW"/>
</dbReference>
<evidence type="ECO:0000256" key="5">
    <source>
        <dbReference type="ARBA" id="ARBA00022857"/>
    </source>
</evidence>
<evidence type="ECO:0000313" key="9">
    <source>
        <dbReference type="EMBL" id="CAB4745662.1"/>
    </source>
</evidence>
<evidence type="ECO:0000256" key="4">
    <source>
        <dbReference type="ARBA" id="ARBA00022827"/>
    </source>
</evidence>
<evidence type="ECO:0000313" key="11">
    <source>
        <dbReference type="EMBL" id="CAB5067770.1"/>
    </source>
</evidence>
<organism evidence="11">
    <name type="scientific">freshwater metagenome</name>
    <dbReference type="NCBI Taxonomy" id="449393"/>
    <lineage>
        <taxon>unclassified sequences</taxon>
        <taxon>metagenomes</taxon>
        <taxon>ecological metagenomes</taxon>
    </lineage>
</organism>
<dbReference type="PANTHER" id="PTHR43098">
    <property type="entry name" value="L-ORNITHINE N(5)-MONOOXYGENASE-RELATED"/>
    <property type="match status" value="1"/>
</dbReference>
<dbReference type="SUPFAM" id="SSF51905">
    <property type="entry name" value="FAD/NAD(P)-binding domain"/>
    <property type="match status" value="2"/>
</dbReference>
<keyword evidence="4" id="KW-0274">FAD</keyword>
<evidence type="ECO:0000256" key="2">
    <source>
        <dbReference type="ARBA" id="ARBA00010139"/>
    </source>
</evidence>
<keyword evidence="7" id="KW-0503">Monooxygenase</keyword>
<comment type="similarity">
    <text evidence="2">Belongs to the FAD-binding monooxygenase family.</text>
</comment>
<sequence length="544" mass="60020">MSGNSNVTEEVDAVVIGAGFAGLGMNRRLRDEMGLSVRVFEAGNDVGGTWYWNRYPGARCDSESFLYCLTFDKQLMQDWEWSGKYPEQPEILRYLGHVADRYNLRSNMTFNTRVTSAHWSDLTNRWTVGTDQGDSVSCKWLVTGIGCLSSTQKPKITGQDSFSGPSYHTGEWPHEGVDFTGKRVGIIGTGSSGIQSIPVIAEQAKHLFVFQRTPNYSVPARHGTVTKESLDEVKKQYDDIMAKARASAVGMHYEQSGQSALEVSEEERNATYERGWEEGGAKFLFGSFNDIGSDIRANDTASDFIRKKIREIVKDPAVASKLSPVDHPFGSKRPLIDTNYFDTYNRDNVTLVDIRSAPIQEITPTGIRTADGEYEFDVLVYATGFDAMTGTYNKMDIRGHDGLALKDVWAAGPLTYLGVSTAGFPNLFMITGPGSPSVLSNMPVSIEQHVEWISGVIECMQKDDLATFEADEQAQTDWVAHVNELASTTLFMQADSWYLGANIPGKPRVFMPYVGGVGAYRQKCDEVAAAGYVGFHLGKESISA</sequence>
<name>A0A6J7UP55_9ZZZZ</name>
<keyword evidence="3" id="KW-0285">Flavoprotein</keyword>
<comment type="cofactor">
    <cofactor evidence="1">
        <name>FAD</name>
        <dbReference type="ChEBI" id="CHEBI:57692"/>
    </cofactor>
</comment>
<dbReference type="Gene3D" id="3.50.50.60">
    <property type="entry name" value="FAD/NAD(P)-binding domain"/>
    <property type="match status" value="3"/>
</dbReference>
<dbReference type="InterPro" id="IPR036188">
    <property type="entry name" value="FAD/NAD-bd_sf"/>
</dbReference>
<dbReference type="PANTHER" id="PTHR43098:SF3">
    <property type="entry name" value="L-ORNITHINE N(5)-MONOOXYGENASE-RELATED"/>
    <property type="match status" value="1"/>
</dbReference>
<gene>
    <name evidence="8" type="ORF">UFOPK2602_00993</name>
    <name evidence="9" type="ORF">UFOPK2806_00685</name>
    <name evidence="10" type="ORF">UFOPK3417_01483</name>
    <name evidence="11" type="ORF">UFOPK4306_02171</name>
</gene>
<evidence type="ECO:0000256" key="6">
    <source>
        <dbReference type="ARBA" id="ARBA00023002"/>
    </source>
</evidence>
<dbReference type="AlphaFoldDB" id="A0A6J7UP55"/>
<evidence type="ECO:0000256" key="7">
    <source>
        <dbReference type="ARBA" id="ARBA00023033"/>
    </source>
</evidence>
<dbReference type="EMBL" id="CAEZXX010000057">
    <property type="protein sequence ID" value="CAB4708315.1"/>
    <property type="molecule type" value="Genomic_DNA"/>
</dbReference>
<protein>
    <submittedName>
        <fullName evidence="11">Unannotated protein</fullName>
    </submittedName>
</protein>
<accession>A0A6J7UP55</accession>
<keyword evidence="5" id="KW-0521">NADP</keyword>
<evidence type="ECO:0000256" key="1">
    <source>
        <dbReference type="ARBA" id="ARBA00001974"/>
    </source>
</evidence>
<evidence type="ECO:0000256" key="3">
    <source>
        <dbReference type="ARBA" id="ARBA00022630"/>
    </source>
</evidence>
<dbReference type="EMBL" id="CAFBLR010000165">
    <property type="protein sequence ID" value="CAB4882272.1"/>
    <property type="molecule type" value="Genomic_DNA"/>
</dbReference>
<dbReference type="Pfam" id="PF13738">
    <property type="entry name" value="Pyr_redox_3"/>
    <property type="match status" value="1"/>
</dbReference>
<evidence type="ECO:0000313" key="10">
    <source>
        <dbReference type="EMBL" id="CAB4882272.1"/>
    </source>
</evidence>